<proteinExistence type="predicted"/>
<dbReference type="RefSeq" id="WP_345973566.1">
    <property type="nucleotide sequence ID" value="NZ_CP147920.1"/>
</dbReference>
<evidence type="ECO:0000313" key="1">
    <source>
        <dbReference type="EMBL" id="XAU16172.1"/>
    </source>
</evidence>
<dbReference type="InterPro" id="IPR036746">
    <property type="entry name" value="TT1725-like_sf"/>
</dbReference>
<dbReference type="Pfam" id="PF04456">
    <property type="entry name" value="DUF503"/>
    <property type="match status" value="1"/>
</dbReference>
<protein>
    <submittedName>
        <fullName evidence="1">DUF503 domain-containing protein</fullName>
    </submittedName>
</protein>
<dbReference type="Gene3D" id="3.30.70.1120">
    <property type="entry name" value="TT1725-like"/>
    <property type="match status" value="1"/>
</dbReference>
<gene>
    <name evidence="1" type="ORF">WCY31_05540</name>
</gene>
<name>A0ABZ3HCC0_9BACT</name>
<evidence type="ECO:0000313" key="2">
    <source>
        <dbReference type="Proteomes" id="UP001447842"/>
    </source>
</evidence>
<organism evidence="1 2">
    <name type="scientific">Sulfurimonas diazotrophicus</name>
    <dbReference type="NCBI Taxonomy" id="3131939"/>
    <lineage>
        <taxon>Bacteria</taxon>
        <taxon>Pseudomonadati</taxon>
        <taxon>Campylobacterota</taxon>
        <taxon>Epsilonproteobacteria</taxon>
        <taxon>Campylobacterales</taxon>
        <taxon>Sulfurimonadaceae</taxon>
        <taxon>Sulfurimonas</taxon>
    </lineage>
</organism>
<keyword evidence="2" id="KW-1185">Reference proteome</keyword>
<dbReference type="SUPFAM" id="SSF103007">
    <property type="entry name" value="Hypothetical protein TT1725"/>
    <property type="match status" value="1"/>
</dbReference>
<dbReference type="InterPro" id="IPR007546">
    <property type="entry name" value="DUF503"/>
</dbReference>
<dbReference type="EMBL" id="CP147920">
    <property type="protein sequence ID" value="XAU16172.1"/>
    <property type="molecule type" value="Genomic_DNA"/>
</dbReference>
<reference evidence="1 2" key="1">
    <citation type="submission" date="2024-03" db="EMBL/GenBank/DDBJ databases">
        <title>Sulfurimonas sp. HSL3-1.</title>
        <authorList>
            <person name="Wang S."/>
        </authorList>
    </citation>
    <scope>NUCLEOTIDE SEQUENCE [LARGE SCALE GENOMIC DNA]</scope>
    <source>
        <strain evidence="1 2">HSL3-1</strain>
    </source>
</reference>
<sequence length="91" mass="10562">MIICHCDLHFELPYAHSLKGRRSIVNSIRERLKSFNVSVMDISGEYPKEADIAVVFLSPTARAAAQYRDAIEQMLERHFPELQYTMAYEEL</sequence>
<dbReference type="Proteomes" id="UP001447842">
    <property type="component" value="Chromosome"/>
</dbReference>
<accession>A0ABZ3HCC0</accession>